<dbReference type="EMBL" id="PNCJ01000015">
    <property type="protein sequence ID" value="TMP37314.1"/>
    <property type="molecule type" value="Genomic_DNA"/>
</dbReference>
<comment type="caution">
    <text evidence="1">The sequence shown here is derived from an EMBL/GenBank/DDBJ whole genome shotgun (WGS) entry which is preliminary data.</text>
</comment>
<organism evidence="1 2">
    <name type="scientific">Pseudoalteromonas rubra</name>
    <dbReference type="NCBI Taxonomy" id="43658"/>
    <lineage>
        <taxon>Bacteria</taxon>
        <taxon>Pseudomonadati</taxon>
        <taxon>Pseudomonadota</taxon>
        <taxon>Gammaproteobacteria</taxon>
        <taxon>Alteromonadales</taxon>
        <taxon>Pseudoalteromonadaceae</taxon>
        <taxon>Pseudoalteromonas</taxon>
    </lineage>
</organism>
<evidence type="ECO:0000313" key="1">
    <source>
        <dbReference type="EMBL" id="TMP37314.1"/>
    </source>
</evidence>
<gene>
    <name evidence="1" type="ORF">CWB98_11330</name>
</gene>
<reference evidence="2" key="2">
    <citation type="submission" date="2019-06" db="EMBL/GenBank/DDBJ databases">
        <title>Co-occurence of chitin degradation, pigmentation and bioactivity in marine Pseudoalteromonas.</title>
        <authorList>
            <person name="Sonnenschein E.C."/>
            <person name="Bech P.K."/>
        </authorList>
    </citation>
    <scope>NUCLEOTIDE SEQUENCE [LARGE SCALE GENOMIC DNA]</scope>
    <source>
        <strain evidence="2">S2599</strain>
    </source>
</reference>
<accession>A0A5S3X096</accession>
<name>A0A5S3X096_9GAMM</name>
<protein>
    <submittedName>
        <fullName evidence="1">Uncharacterized protein</fullName>
    </submittedName>
</protein>
<reference evidence="1 2" key="1">
    <citation type="submission" date="2018-01" db="EMBL/GenBank/DDBJ databases">
        <authorList>
            <person name="Paulsen S."/>
            <person name="Gram L.K."/>
        </authorList>
    </citation>
    <scope>NUCLEOTIDE SEQUENCE [LARGE SCALE GENOMIC DNA]</scope>
    <source>
        <strain evidence="1 2">S2599</strain>
    </source>
</reference>
<sequence length="60" mass="6735">MKLVRRAAELCPGSFELTDYTMKQGFVIHAKSVHWPYVTAHLICTELPIDKSVLFSGGIQ</sequence>
<dbReference type="Proteomes" id="UP000306719">
    <property type="component" value="Unassembled WGS sequence"/>
</dbReference>
<dbReference type="AlphaFoldDB" id="A0A5S3X096"/>
<evidence type="ECO:0000313" key="2">
    <source>
        <dbReference type="Proteomes" id="UP000306719"/>
    </source>
</evidence>
<proteinExistence type="predicted"/>